<keyword evidence="7 8" id="KW-0472">Membrane</keyword>
<organism evidence="9 10">
    <name type="scientific">Eiseniibacteriota bacterium</name>
    <dbReference type="NCBI Taxonomy" id="2212470"/>
    <lineage>
        <taxon>Bacteria</taxon>
        <taxon>Candidatus Eiseniibacteriota</taxon>
    </lineage>
</organism>
<evidence type="ECO:0000313" key="10">
    <source>
        <dbReference type="Proteomes" id="UP000320184"/>
    </source>
</evidence>
<keyword evidence="4" id="KW-0808">Transferase</keyword>
<feature type="transmembrane region" description="Helical" evidence="8">
    <location>
        <begin position="347"/>
        <end position="365"/>
    </location>
</feature>
<dbReference type="GO" id="GO:0016763">
    <property type="term" value="F:pentosyltransferase activity"/>
    <property type="evidence" value="ECO:0007669"/>
    <property type="project" value="TreeGrafter"/>
</dbReference>
<feature type="transmembrane region" description="Helical" evidence="8">
    <location>
        <begin position="438"/>
        <end position="460"/>
    </location>
</feature>
<dbReference type="AlphaFoldDB" id="A0A538SIQ2"/>
<proteinExistence type="predicted"/>
<keyword evidence="6 8" id="KW-1133">Transmembrane helix</keyword>
<evidence type="ECO:0000256" key="5">
    <source>
        <dbReference type="ARBA" id="ARBA00022692"/>
    </source>
</evidence>
<protein>
    <recommendedName>
        <fullName evidence="11">Glycosyltransferase RgtA/B/C/D-like domain-containing protein</fullName>
    </recommendedName>
</protein>
<keyword evidence="3" id="KW-0328">Glycosyltransferase</keyword>
<evidence type="ECO:0000256" key="3">
    <source>
        <dbReference type="ARBA" id="ARBA00022676"/>
    </source>
</evidence>
<feature type="transmembrane region" description="Helical" evidence="8">
    <location>
        <begin position="386"/>
        <end position="404"/>
    </location>
</feature>
<feature type="transmembrane region" description="Helical" evidence="8">
    <location>
        <begin position="132"/>
        <end position="151"/>
    </location>
</feature>
<dbReference type="InterPro" id="IPR050297">
    <property type="entry name" value="LipidA_mod_glycosyltrf_83"/>
</dbReference>
<keyword evidence="5 8" id="KW-0812">Transmembrane</keyword>
<evidence type="ECO:0000256" key="1">
    <source>
        <dbReference type="ARBA" id="ARBA00004651"/>
    </source>
</evidence>
<dbReference type="PANTHER" id="PTHR33908:SF3">
    <property type="entry name" value="UNDECAPRENYL PHOSPHATE-ALPHA-4-AMINO-4-DEOXY-L-ARABINOSE ARABINOSYL TRANSFERASE"/>
    <property type="match status" value="1"/>
</dbReference>
<comment type="caution">
    <text evidence="9">The sequence shown here is derived from an EMBL/GenBank/DDBJ whole genome shotgun (WGS) entry which is preliminary data.</text>
</comment>
<dbReference type="GO" id="GO:0009103">
    <property type="term" value="P:lipopolysaccharide biosynthetic process"/>
    <property type="evidence" value="ECO:0007669"/>
    <property type="project" value="UniProtKB-ARBA"/>
</dbReference>
<evidence type="ECO:0000256" key="2">
    <source>
        <dbReference type="ARBA" id="ARBA00022475"/>
    </source>
</evidence>
<dbReference type="Proteomes" id="UP000320184">
    <property type="component" value="Unassembled WGS sequence"/>
</dbReference>
<comment type="subcellular location">
    <subcellularLocation>
        <location evidence="1">Cell membrane</location>
        <topology evidence="1">Multi-pass membrane protein</topology>
    </subcellularLocation>
</comment>
<evidence type="ECO:0000256" key="8">
    <source>
        <dbReference type="SAM" id="Phobius"/>
    </source>
</evidence>
<feature type="transmembrane region" description="Helical" evidence="8">
    <location>
        <begin position="83"/>
        <end position="101"/>
    </location>
</feature>
<gene>
    <name evidence="9" type="ORF">E6K73_06270</name>
</gene>
<keyword evidence="2" id="KW-1003">Cell membrane</keyword>
<evidence type="ECO:0000313" key="9">
    <source>
        <dbReference type="EMBL" id="TMQ51253.1"/>
    </source>
</evidence>
<evidence type="ECO:0000256" key="4">
    <source>
        <dbReference type="ARBA" id="ARBA00022679"/>
    </source>
</evidence>
<dbReference type="GO" id="GO:0005886">
    <property type="term" value="C:plasma membrane"/>
    <property type="evidence" value="ECO:0007669"/>
    <property type="project" value="UniProtKB-SubCell"/>
</dbReference>
<feature type="transmembrane region" description="Helical" evidence="8">
    <location>
        <begin position="163"/>
        <end position="182"/>
    </location>
</feature>
<accession>A0A538SIQ2</accession>
<evidence type="ECO:0000256" key="7">
    <source>
        <dbReference type="ARBA" id="ARBA00023136"/>
    </source>
</evidence>
<evidence type="ECO:0008006" key="11">
    <source>
        <dbReference type="Google" id="ProtNLM"/>
    </source>
</evidence>
<dbReference type="PANTHER" id="PTHR33908">
    <property type="entry name" value="MANNOSYLTRANSFERASE YKCB-RELATED"/>
    <property type="match status" value="1"/>
</dbReference>
<sequence length="571" mass="60175">MRLAPVVLAAVCLLVLFTGLDRFGALDQREARDLQVARELVSAGELLTPVLGDEPLFEKPLLAYAPDAVVRILSRSPLLRSRQFRACAAVLLIIVTASVGAEHFGARAAWFSGLVLATSLGLPLASRTDGTQLLATLFGWVGCAGLADAVFGRRAGLGLRLVVAYAALATALVCAGPLPALWPLGGLALYAVLARAPEVWRRAHVGAGLVLMAGLALPWYGAMCERYGGAFLGRVPFFPYAIEARGPWYAGPVLMLSLLVVGFFPWSTLLPAAILHAATWWRAARPRIGGAAPGIGPSAAGRHPAAPDLPPSDPIRREQREEGAAHFFIASLLAGLVPILVYPCPPLPAVLPALPAAALLCGRLLDHLNENAERLAVPIGRATLMLSLFGSVGAVSFALVSTRVPEAAKAFRSLGSLLLTTSWAPFLANFIGRRRLAAALMALPVALGAPAMTVFVVPAMEGYLNVRDVAEAMTAVSPPHAPLVLVDPPPSSLRLYTRRNLVDGSSLGPSLARFHATDGLTYVAFRPSREHEVARAAPAPLEILIRTPSMVLARVRSGPGPVLGVNTQPHV</sequence>
<reference evidence="9 10" key="1">
    <citation type="journal article" date="2019" name="Nat. Microbiol.">
        <title>Mediterranean grassland soil C-N compound turnover is dependent on rainfall and depth, and is mediated by genomically divergent microorganisms.</title>
        <authorList>
            <person name="Diamond S."/>
            <person name="Andeer P.F."/>
            <person name="Li Z."/>
            <person name="Crits-Christoph A."/>
            <person name="Burstein D."/>
            <person name="Anantharaman K."/>
            <person name="Lane K.R."/>
            <person name="Thomas B.C."/>
            <person name="Pan C."/>
            <person name="Northen T.R."/>
            <person name="Banfield J.F."/>
        </authorList>
    </citation>
    <scope>NUCLEOTIDE SEQUENCE [LARGE SCALE GENOMIC DNA]</scope>
    <source>
        <strain evidence="9">WS_3</strain>
    </source>
</reference>
<name>A0A538SIQ2_UNCEI</name>
<dbReference type="EMBL" id="VBOT01000076">
    <property type="protein sequence ID" value="TMQ51253.1"/>
    <property type="molecule type" value="Genomic_DNA"/>
</dbReference>
<feature type="transmembrane region" description="Helical" evidence="8">
    <location>
        <begin position="324"/>
        <end position="341"/>
    </location>
</feature>
<dbReference type="GO" id="GO:0010041">
    <property type="term" value="P:response to iron(III) ion"/>
    <property type="evidence" value="ECO:0007669"/>
    <property type="project" value="TreeGrafter"/>
</dbReference>
<evidence type="ECO:0000256" key="6">
    <source>
        <dbReference type="ARBA" id="ARBA00022989"/>
    </source>
</evidence>
<feature type="transmembrane region" description="Helical" evidence="8">
    <location>
        <begin position="410"/>
        <end position="431"/>
    </location>
</feature>
<feature type="transmembrane region" description="Helical" evidence="8">
    <location>
        <begin position="254"/>
        <end position="278"/>
    </location>
</feature>